<dbReference type="Gene3D" id="3.90.470.20">
    <property type="entry name" value="4'-phosphopantetheinyl transferase domain"/>
    <property type="match status" value="1"/>
</dbReference>
<evidence type="ECO:0000256" key="6">
    <source>
        <dbReference type="ARBA" id="ARBA00023098"/>
    </source>
</evidence>
<evidence type="ECO:0000313" key="11">
    <source>
        <dbReference type="Proteomes" id="UP000644756"/>
    </source>
</evidence>
<dbReference type="GO" id="GO:0008897">
    <property type="term" value="F:holo-[acyl-carrier-protein] synthase activity"/>
    <property type="evidence" value="ECO:0007669"/>
    <property type="project" value="UniProtKB-UniRule"/>
</dbReference>
<keyword evidence="1 8" id="KW-0444">Lipid biosynthesis</keyword>
<feature type="binding site" evidence="8">
    <location>
        <position position="8"/>
    </location>
    <ligand>
        <name>Mg(2+)</name>
        <dbReference type="ChEBI" id="CHEBI:18420"/>
    </ligand>
</feature>
<organism evidence="10 11">
    <name type="scientific">Paenibacillus abyssi</name>
    <dbReference type="NCBI Taxonomy" id="1340531"/>
    <lineage>
        <taxon>Bacteria</taxon>
        <taxon>Bacillati</taxon>
        <taxon>Bacillota</taxon>
        <taxon>Bacilli</taxon>
        <taxon>Bacillales</taxon>
        <taxon>Paenibacillaceae</taxon>
        <taxon>Paenibacillus</taxon>
    </lineage>
</organism>
<reference evidence="10" key="2">
    <citation type="submission" date="2020-09" db="EMBL/GenBank/DDBJ databases">
        <authorList>
            <person name="Sun Q."/>
            <person name="Zhou Y."/>
        </authorList>
    </citation>
    <scope>NUCLEOTIDE SEQUENCE</scope>
    <source>
        <strain evidence="10">CGMCC 1.12987</strain>
    </source>
</reference>
<reference evidence="10" key="1">
    <citation type="journal article" date="2014" name="Int. J. Syst. Evol. Microbiol.">
        <title>Complete genome sequence of Corynebacterium casei LMG S-19264T (=DSM 44701T), isolated from a smear-ripened cheese.</title>
        <authorList>
            <consortium name="US DOE Joint Genome Institute (JGI-PGF)"/>
            <person name="Walter F."/>
            <person name="Albersmeier A."/>
            <person name="Kalinowski J."/>
            <person name="Ruckert C."/>
        </authorList>
    </citation>
    <scope>NUCLEOTIDE SEQUENCE</scope>
    <source>
        <strain evidence="10">CGMCC 1.12987</strain>
    </source>
</reference>
<proteinExistence type="inferred from homology"/>
<evidence type="ECO:0000256" key="8">
    <source>
        <dbReference type="HAMAP-Rule" id="MF_00101"/>
    </source>
</evidence>
<comment type="catalytic activity">
    <reaction evidence="8">
        <text>apo-[ACP] + CoA = holo-[ACP] + adenosine 3',5'-bisphosphate + H(+)</text>
        <dbReference type="Rhea" id="RHEA:12068"/>
        <dbReference type="Rhea" id="RHEA-COMP:9685"/>
        <dbReference type="Rhea" id="RHEA-COMP:9690"/>
        <dbReference type="ChEBI" id="CHEBI:15378"/>
        <dbReference type="ChEBI" id="CHEBI:29999"/>
        <dbReference type="ChEBI" id="CHEBI:57287"/>
        <dbReference type="ChEBI" id="CHEBI:58343"/>
        <dbReference type="ChEBI" id="CHEBI:64479"/>
        <dbReference type="EC" id="2.7.8.7"/>
    </reaction>
</comment>
<accession>A0A917G6G5</accession>
<evidence type="ECO:0000259" key="9">
    <source>
        <dbReference type="Pfam" id="PF01648"/>
    </source>
</evidence>
<comment type="cofactor">
    <cofactor evidence="8">
        <name>Mg(2+)</name>
        <dbReference type="ChEBI" id="CHEBI:18420"/>
    </cofactor>
</comment>
<keyword evidence="8" id="KW-0963">Cytoplasm</keyword>
<keyword evidence="6 8" id="KW-0443">Lipid metabolism</keyword>
<dbReference type="GO" id="GO:0006633">
    <property type="term" value="P:fatty acid biosynthetic process"/>
    <property type="evidence" value="ECO:0007669"/>
    <property type="project" value="UniProtKB-UniRule"/>
</dbReference>
<dbReference type="InterPro" id="IPR002582">
    <property type="entry name" value="ACPS"/>
</dbReference>
<keyword evidence="3 8" id="KW-0479">Metal-binding</keyword>
<comment type="caution">
    <text evidence="10">The sequence shown here is derived from an EMBL/GenBank/DDBJ whole genome shotgun (WGS) entry which is preliminary data.</text>
</comment>
<dbReference type="EC" id="2.7.8.7" evidence="8"/>
<comment type="similarity">
    <text evidence="8">Belongs to the P-Pant transferase superfamily. AcpS family.</text>
</comment>
<dbReference type="EMBL" id="BMGR01000020">
    <property type="protein sequence ID" value="GGG24263.1"/>
    <property type="molecule type" value="Genomic_DNA"/>
</dbReference>
<dbReference type="GO" id="GO:0000287">
    <property type="term" value="F:magnesium ion binding"/>
    <property type="evidence" value="ECO:0007669"/>
    <property type="project" value="UniProtKB-UniRule"/>
</dbReference>
<dbReference type="SUPFAM" id="SSF56214">
    <property type="entry name" value="4'-phosphopantetheinyl transferase"/>
    <property type="match status" value="1"/>
</dbReference>
<keyword evidence="5 8" id="KW-0460">Magnesium</keyword>
<keyword evidence="7 8" id="KW-0275">Fatty acid biosynthesis</keyword>
<dbReference type="Proteomes" id="UP000644756">
    <property type="component" value="Unassembled WGS sequence"/>
</dbReference>
<keyword evidence="2 8" id="KW-0808">Transferase</keyword>
<protein>
    <recommendedName>
        <fullName evidence="8">Holo-[acyl-carrier-protein] synthase</fullName>
        <shortName evidence="8">Holo-ACP synthase</shortName>
        <ecNumber evidence="8">2.7.8.7</ecNumber>
    </recommendedName>
    <alternativeName>
        <fullName evidence="8">4'-phosphopantetheinyl transferase AcpS</fullName>
    </alternativeName>
</protein>
<dbReference type="HAMAP" id="MF_00101">
    <property type="entry name" value="AcpS"/>
    <property type="match status" value="1"/>
</dbReference>
<evidence type="ECO:0000256" key="2">
    <source>
        <dbReference type="ARBA" id="ARBA00022679"/>
    </source>
</evidence>
<evidence type="ECO:0000313" key="10">
    <source>
        <dbReference type="EMBL" id="GGG24263.1"/>
    </source>
</evidence>
<name>A0A917G6G5_9BACL</name>
<comment type="subcellular location">
    <subcellularLocation>
        <location evidence="8">Cytoplasm</location>
    </subcellularLocation>
</comment>
<dbReference type="RefSeq" id="WP_188533427.1">
    <property type="nucleotide sequence ID" value="NZ_BMGR01000020.1"/>
</dbReference>
<evidence type="ECO:0000256" key="1">
    <source>
        <dbReference type="ARBA" id="ARBA00022516"/>
    </source>
</evidence>
<evidence type="ECO:0000256" key="5">
    <source>
        <dbReference type="ARBA" id="ARBA00022842"/>
    </source>
</evidence>
<dbReference type="InterPro" id="IPR037143">
    <property type="entry name" value="4-PPantetheinyl_Trfase_dom_sf"/>
</dbReference>
<dbReference type="NCBIfam" id="TIGR00516">
    <property type="entry name" value="acpS"/>
    <property type="match status" value="1"/>
</dbReference>
<feature type="domain" description="4'-phosphopantetheinyl transferase" evidence="9">
    <location>
        <begin position="4"/>
        <end position="99"/>
    </location>
</feature>
<evidence type="ECO:0000256" key="4">
    <source>
        <dbReference type="ARBA" id="ARBA00022832"/>
    </source>
</evidence>
<evidence type="ECO:0000256" key="7">
    <source>
        <dbReference type="ARBA" id="ARBA00023160"/>
    </source>
</evidence>
<dbReference type="Pfam" id="PF01648">
    <property type="entry name" value="ACPS"/>
    <property type="match status" value="1"/>
</dbReference>
<dbReference type="AlphaFoldDB" id="A0A917G6G5"/>
<keyword evidence="11" id="KW-1185">Reference proteome</keyword>
<gene>
    <name evidence="8 10" type="primary">acpS</name>
    <name evidence="10" type="ORF">GCM10010916_45990</name>
</gene>
<comment type="function">
    <text evidence="8">Transfers the 4'-phosphopantetheine moiety from coenzyme A to a Ser of acyl-carrier-protein.</text>
</comment>
<evidence type="ECO:0000256" key="3">
    <source>
        <dbReference type="ARBA" id="ARBA00022723"/>
    </source>
</evidence>
<dbReference type="GO" id="GO:0005737">
    <property type="term" value="C:cytoplasm"/>
    <property type="evidence" value="ECO:0007669"/>
    <property type="project" value="UniProtKB-SubCell"/>
</dbReference>
<sequence>MILGIGHDLVEIERISRIVKGASGRRFMERILTEAELIIADQRETRLAEFVAGRFAVKEAIVKALGCGIGAVIGFRDMEVVPGETGQPLCKLTTEAWQRLSLHKDEVRIHVTITHERTMASAFVVIEREMIG</sequence>
<feature type="binding site" evidence="8">
    <location>
        <position position="59"/>
    </location>
    <ligand>
        <name>Mg(2+)</name>
        <dbReference type="ChEBI" id="CHEBI:18420"/>
    </ligand>
</feature>
<dbReference type="InterPro" id="IPR004568">
    <property type="entry name" value="Ppantetheine-prot_Trfase_dom"/>
</dbReference>
<keyword evidence="4 8" id="KW-0276">Fatty acid metabolism</keyword>
<dbReference type="NCBIfam" id="TIGR00556">
    <property type="entry name" value="pantethn_trn"/>
    <property type="match status" value="1"/>
</dbReference>
<dbReference type="InterPro" id="IPR008278">
    <property type="entry name" value="4-PPantetheinyl_Trfase_dom"/>
</dbReference>